<dbReference type="SMART" id="SM00382">
    <property type="entry name" value="AAA"/>
    <property type="match status" value="1"/>
</dbReference>
<feature type="domain" description="Lon proteolytic" evidence="11">
    <location>
        <begin position="760"/>
        <end position="951"/>
    </location>
</feature>
<dbReference type="InterPro" id="IPR003959">
    <property type="entry name" value="ATPase_AAA_core"/>
</dbReference>
<evidence type="ECO:0000256" key="4">
    <source>
        <dbReference type="ARBA" id="ARBA00022825"/>
    </source>
</evidence>
<sequence>MLFKKPNMCTEFVIPCFTLNSVPSVVVLPGVLCDITLTKSLSDSLLTYLNMHKEDATIDAHIVSKISDQCKVIQPGKGAQKVPDNKDRFYICLLPANNSKADIGCICAIEQVSYLDGSTTKVSFMALQRARVKEPLLNSGDNFWLSPVSLYDEFSILTKTVNTKDVLNMAMEIIKTIDMLEVTLTKFNNKYKTAANSGNSQEHYLLLSPLSNALFFQLNSEQFNRSWSHIRVEAEALKSSLVLDAPTESNLTNFGLIDILTTVLPISKTFRLDILNCLEIRERFTTFEKIVKYFFMIFANLYDSTEYIRNFYSNANTLEKANLIANQLKSLKIFIEDVKANNTAVASNSGNKMGRLLAPTSKNQQIRTERTKNYAEEEEDYEEEEDDDFDELKSVKRFIKKLPKLNIHPDGKKLLVKDYKRLMKMSFQKTNSEYQQLRNYFDIIMDIPFDKFSKEEKIDISNCKSKLDVEHFGLLSVKKRLLEYLSVLKLNQLIPKNQNKCRPPILLLVGPPGVGKTSIVRSIASVLNRKYQRISLGGVYNEADIRGHRRTYVGAMCGSIINALRKASTMNPLILLDEIDKIGTSPAGRTNTGDPSSALLETLDFEQNFSFMDHYVGLPIDLSQVLFICTANDLSTISRPLLDRMEVIKIPGYTLEEKIEIGSKFLLPKQIKQNGLNQINGAFNLDQEAWESLVSGYTREPGVRNLERQIAKIVRGKVVEYIEDPRRKESKTVDKQELHKYLGFPLHPITKELLSDIPWASKEGIVNGLSYNSDGTGSVLIFEIVRTGPCKGSHSGPVIKSTGNLGNVLQESIDIGCSLVKTIIRRGLLGDVHKSNVETFFTSEYHLHAPMGSIQKDGPSAGMAITMALLSLATGRPIDPTLCMTGEITLRGKVLPIGGLKQKLLGAKMYGMKRVLVPYGNKQDVIESITDDIDLFMKSSNQNEIHLVHDKMGLSLAYVNNIYEAIAAIWPDLSLEGLTTVHKVFENNFKSKF</sequence>
<dbReference type="EC" id="3.4.21.-" evidence="9"/>
<dbReference type="Gene3D" id="3.40.50.300">
    <property type="entry name" value="P-loop containing nucleotide triphosphate hydrolases"/>
    <property type="match status" value="1"/>
</dbReference>
<dbReference type="RefSeq" id="XP_003957858.1">
    <property type="nucleotide sequence ID" value="XM_003957809.1"/>
</dbReference>
<dbReference type="Proteomes" id="UP000005220">
    <property type="component" value="Chromosome 6"/>
</dbReference>
<dbReference type="eggNOG" id="KOG2004">
    <property type="taxonomic scope" value="Eukaryota"/>
</dbReference>
<evidence type="ECO:0000256" key="1">
    <source>
        <dbReference type="ARBA" id="ARBA00022670"/>
    </source>
</evidence>
<organism evidence="12 13">
    <name type="scientific">Kazachstania africana (strain ATCC 22294 / BCRC 22015 / CBS 2517 / CECT 1963 / NBRC 1671 / NRRL Y-8276)</name>
    <name type="common">Yeast</name>
    <name type="synonym">Kluyveromyces africanus</name>
    <dbReference type="NCBI Taxonomy" id="1071382"/>
    <lineage>
        <taxon>Eukaryota</taxon>
        <taxon>Fungi</taxon>
        <taxon>Dikarya</taxon>
        <taxon>Ascomycota</taxon>
        <taxon>Saccharomycotina</taxon>
        <taxon>Saccharomycetes</taxon>
        <taxon>Saccharomycetales</taxon>
        <taxon>Saccharomycetaceae</taxon>
        <taxon>Kazachstania</taxon>
    </lineage>
</organism>
<keyword evidence="3 7" id="KW-0378">Hydrolase</keyword>
<evidence type="ECO:0000256" key="10">
    <source>
        <dbReference type="SAM" id="MobiDB-lite"/>
    </source>
</evidence>
<dbReference type="SUPFAM" id="SSF88697">
    <property type="entry name" value="PUA domain-like"/>
    <property type="match status" value="1"/>
</dbReference>
<dbReference type="PROSITE" id="PS01046">
    <property type="entry name" value="LON_SER"/>
    <property type="match status" value="1"/>
</dbReference>
<dbReference type="SUPFAM" id="SSF52540">
    <property type="entry name" value="P-loop containing nucleoside triphosphate hydrolases"/>
    <property type="match status" value="1"/>
</dbReference>
<feature type="active site" evidence="7">
    <location>
        <position position="903"/>
    </location>
</feature>
<dbReference type="GO" id="GO:0004252">
    <property type="term" value="F:serine-type endopeptidase activity"/>
    <property type="evidence" value="ECO:0007669"/>
    <property type="project" value="UniProtKB-UniRule"/>
</dbReference>
<evidence type="ECO:0000313" key="13">
    <source>
        <dbReference type="Proteomes" id="UP000005220"/>
    </source>
</evidence>
<dbReference type="CDD" id="cd19500">
    <property type="entry name" value="RecA-like_Lon"/>
    <property type="match status" value="1"/>
</dbReference>
<feature type="active site" evidence="7">
    <location>
        <position position="860"/>
    </location>
</feature>
<keyword evidence="13" id="KW-1185">Reference proteome</keyword>
<dbReference type="InterPro" id="IPR020568">
    <property type="entry name" value="Ribosomal_Su5_D2-typ_SF"/>
</dbReference>
<dbReference type="OrthoDB" id="2411602at2759"/>
<dbReference type="InterPro" id="IPR015947">
    <property type="entry name" value="PUA-like_sf"/>
</dbReference>
<comment type="catalytic activity">
    <reaction evidence="6">
        <text>Hydrolysis of proteins in presence of ATP.</text>
        <dbReference type="EC" id="3.4.21.53"/>
    </reaction>
</comment>
<dbReference type="InterPro" id="IPR008268">
    <property type="entry name" value="Peptidase_S16_AS"/>
</dbReference>
<dbReference type="KEGG" id="kaf:KAFR_0F01270"/>
<dbReference type="EMBL" id="HE650826">
    <property type="protein sequence ID" value="CCF58723.1"/>
    <property type="molecule type" value="Genomic_DNA"/>
</dbReference>
<dbReference type="FunFam" id="3.40.50.300:FF:000021">
    <property type="entry name" value="Lon protease homolog"/>
    <property type="match status" value="1"/>
</dbReference>
<evidence type="ECO:0000256" key="8">
    <source>
        <dbReference type="RuleBase" id="RU000591"/>
    </source>
</evidence>
<comment type="similarity">
    <text evidence="7 8">Belongs to the peptidase S16 family.</text>
</comment>
<dbReference type="Gene3D" id="3.30.230.10">
    <property type="match status" value="1"/>
</dbReference>
<dbReference type="GO" id="GO:0004176">
    <property type="term" value="F:ATP-dependent peptidase activity"/>
    <property type="evidence" value="ECO:0007669"/>
    <property type="project" value="UniProtKB-UniRule"/>
</dbReference>
<keyword evidence="2 8" id="KW-0547">Nucleotide-binding</keyword>
<dbReference type="InParanoid" id="H2AWH3"/>
<evidence type="ECO:0000259" key="11">
    <source>
        <dbReference type="PROSITE" id="PS51786"/>
    </source>
</evidence>
<proteinExistence type="inferred from homology"/>
<accession>H2AWH3</accession>
<evidence type="ECO:0000256" key="2">
    <source>
        <dbReference type="ARBA" id="ARBA00022741"/>
    </source>
</evidence>
<dbReference type="GeneID" id="13884191"/>
<dbReference type="InterPro" id="IPR014721">
    <property type="entry name" value="Ribsml_uS5_D2-typ_fold_subgr"/>
</dbReference>
<reference evidence="12 13" key="1">
    <citation type="journal article" date="2011" name="Proc. Natl. Acad. Sci. U.S.A.">
        <title>Evolutionary erosion of yeast sex chromosomes by mating-type switching accidents.</title>
        <authorList>
            <person name="Gordon J.L."/>
            <person name="Armisen D."/>
            <person name="Proux-Wera E."/>
            <person name="Oheigeartaigh S.S."/>
            <person name="Byrne K.P."/>
            <person name="Wolfe K.H."/>
        </authorList>
    </citation>
    <scope>NUCLEOTIDE SEQUENCE [LARGE SCALE GENOMIC DNA]</scope>
    <source>
        <strain evidence="13">ATCC 22294 / BCRC 22015 / CBS 2517 / CECT 1963 / NBRC 1671 / NRRL Y-8276</strain>
    </source>
</reference>
<dbReference type="GO" id="GO:0030163">
    <property type="term" value="P:protein catabolic process"/>
    <property type="evidence" value="ECO:0007669"/>
    <property type="project" value="InterPro"/>
</dbReference>
<keyword evidence="4 7" id="KW-0720">Serine protease</keyword>
<dbReference type="GO" id="GO:0005524">
    <property type="term" value="F:ATP binding"/>
    <property type="evidence" value="ECO:0007669"/>
    <property type="project" value="UniProtKB-KW"/>
</dbReference>
<dbReference type="Gene3D" id="1.10.8.60">
    <property type="match status" value="1"/>
</dbReference>
<dbReference type="Pfam" id="PF00004">
    <property type="entry name" value="AAA"/>
    <property type="match status" value="1"/>
</dbReference>
<dbReference type="GO" id="GO:0016887">
    <property type="term" value="F:ATP hydrolysis activity"/>
    <property type="evidence" value="ECO:0007669"/>
    <property type="project" value="InterPro"/>
</dbReference>
<evidence type="ECO:0000256" key="7">
    <source>
        <dbReference type="PROSITE-ProRule" id="PRU01122"/>
    </source>
</evidence>
<dbReference type="Pfam" id="PF02190">
    <property type="entry name" value="LON_substr_bdg"/>
    <property type="match status" value="1"/>
</dbReference>
<evidence type="ECO:0000313" key="12">
    <source>
        <dbReference type="EMBL" id="CCF58723.1"/>
    </source>
</evidence>
<dbReference type="Pfam" id="PF05362">
    <property type="entry name" value="Lon_C"/>
    <property type="match status" value="1"/>
</dbReference>
<dbReference type="InterPro" id="IPR003593">
    <property type="entry name" value="AAA+_ATPase"/>
</dbReference>
<dbReference type="Pfam" id="PF22667">
    <property type="entry name" value="Lon_lid"/>
    <property type="match status" value="1"/>
</dbReference>
<dbReference type="STRING" id="1071382.H2AWH3"/>
<keyword evidence="5 8" id="KW-0067">ATP-binding</keyword>
<dbReference type="PANTHER" id="PTHR10046">
    <property type="entry name" value="ATP DEPENDENT LON PROTEASE FAMILY MEMBER"/>
    <property type="match status" value="1"/>
</dbReference>
<protein>
    <recommendedName>
        <fullName evidence="9">Lon protease homolog</fullName>
        <ecNumber evidence="9">3.4.21.-</ecNumber>
    </recommendedName>
</protein>
<dbReference type="InterPro" id="IPR027417">
    <property type="entry name" value="P-loop_NTPase"/>
</dbReference>
<dbReference type="SUPFAM" id="SSF54211">
    <property type="entry name" value="Ribosomal protein S5 domain 2-like"/>
    <property type="match status" value="1"/>
</dbReference>
<dbReference type="InterPro" id="IPR054594">
    <property type="entry name" value="Lon_lid"/>
</dbReference>
<dbReference type="InterPro" id="IPR027065">
    <property type="entry name" value="Lon_Prtase"/>
</dbReference>
<gene>
    <name evidence="12" type="primary">KAFR0F01270</name>
    <name evidence="12" type="ORF">KAFR_0F01270</name>
</gene>
<dbReference type="PROSITE" id="PS51786">
    <property type="entry name" value="LON_PROTEOLYTIC"/>
    <property type="match status" value="1"/>
</dbReference>
<keyword evidence="1 7" id="KW-0645">Protease</keyword>
<dbReference type="GO" id="GO:0006508">
    <property type="term" value="P:proteolysis"/>
    <property type="evidence" value="ECO:0007669"/>
    <property type="project" value="UniProtKB-KW"/>
</dbReference>
<dbReference type="HOGENOM" id="CLU_004109_4_0_1"/>
<evidence type="ECO:0000256" key="6">
    <source>
        <dbReference type="ARBA" id="ARBA00050665"/>
    </source>
</evidence>
<dbReference type="InterPro" id="IPR003111">
    <property type="entry name" value="Lon_prtase_N"/>
</dbReference>
<name>H2AWH3_KAZAF</name>
<evidence type="ECO:0000256" key="5">
    <source>
        <dbReference type="ARBA" id="ARBA00022840"/>
    </source>
</evidence>
<dbReference type="PRINTS" id="PR00830">
    <property type="entry name" value="ENDOLAPTASE"/>
</dbReference>
<evidence type="ECO:0000256" key="3">
    <source>
        <dbReference type="ARBA" id="ARBA00022801"/>
    </source>
</evidence>
<feature type="region of interest" description="Disordered" evidence="10">
    <location>
        <begin position="361"/>
        <end position="383"/>
    </location>
</feature>
<evidence type="ECO:0000256" key="9">
    <source>
        <dbReference type="RuleBase" id="RU000592"/>
    </source>
</evidence>
<dbReference type="AlphaFoldDB" id="H2AWH3"/>
<dbReference type="InterPro" id="IPR008269">
    <property type="entry name" value="Lon_proteolytic"/>
</dbReference>